<dbReference type="CDD" id="cd16913">
    <property type="entry name" value="YkuD_like"/>
    <property type="match status" value="1"/>
</dbReference>
<dbReference type="EMBL" id="JAUSTW010000005">
    <property type="protein sequence ID" value="MDQ0200071.1"/>
    <property type="molecule type" value="Genomic_DNA"/>
</dbReference>
<dbReference type="Proteomes" id="UP001224122">
    <property type="component" value="Unassembled WGS sequence"/>
</dbReference>
<keyword evidence="9" id="KW-0449">Lipoprotein</keyword>
<dbReference type="SUPFAM" id="SSF141523">
    <property type="entry name" value="L,D-transpeptidase catalytic domain-like"/>
    <property type="match status" value="1"/>
</dbReference>
<evidence type="ECO:0000313" key="10">
    <source>
        <dbReference type="Proteomes" id="UP001224122"/>
    </source>
</evidence>
<evidence type="ECO:0000256" key="4">
    <source>
        <dbReference type="ARBA" id="ARBA00022984"/>
    </source>
</evidence>
<keyword evidence="10" id="KW-1185">Reference proteome</keyword>
<reference evidence="9 10" key="1">
    <citation type="submission" date="2023-07" db="EMBL/GenBank/DDBJ databases">
        <title>Genomic Encyclopedia of Type Strains, Phase IV (KMG-IV): sequencing the most valuable type-strain genomes for metagenomic binning, comparative biology and taxonomic classification.</title>
        <authorList>
            <person name="Goeker M."/>
        </authorList>
    </citation>
    <scope>NUCLEOTIDE SEQUENCE [LARGE SCALE GENOMIC DNA]</scope>
    <source>
        <strain evidence="9 10">DSM 27594</strain>
    </source>
</reference>
<gene>
    <name evidence="9" type="ORF">J2S10_003254</name>
</gene>
<evidence type="ECO:0000259" key="8">
    <source>
        <dbReference type="PROSITE" id="PS52029"/>
    </source>
</evidence>
<dbReference type="InterPro" id="IPR005490">
    <property type="entry name" value="LD_TPept_cat_dom"/>
</dbReference>
<evidence type="ECO:0000256" key="7">
    <source>
        <dbReference type="SAM" id="MobiDB-lite"/>
    </source>
</evidence>
<organism evidence="9 10">
    <name type="scientific">Neobacillus ginsengisoli</name>
    <dbReference type="NCBI Taxonomy" id="904295"/>
    <lineage>
        <taxon>Bacteria</taxon>
        <taxon>Bacillati</taxon>
        <taxon>Bacillota</taxon>
        <taxon>Bacilli</taxon>
        <taxon>Bacillales</taxon>
        <taxon>Bacillaceae</taxon>
        <taxon>Neobacillus</taxon>
    </lineage>
</organism>
<keyword evidence="5 6" id="KW-0961">Cell wall biogenesis/degradation</keyword>
<feature type="domain" description="L,D-TPase catalytic" evidence="8">
    <location>
        <begin position="87"/>
        <end position="213"/>
    </location>
</feature>
<dbReference type="InterPro" id="IPR050979">
    <property type="entry name" value="LD-transpeptidase"/>
</dbReference>
<name>A0ABT9XXJ6_9BACI</name>
<dbReference type="InterPro" id="IPR038063">
    <property type="entry name" value="Transpep_catalytic_dom"/>
</dbReference>
<evidence type="ECO:0000256" key="6">
    <source>
        <dbReference type="PROSITE-ProRule" id="PRU01373"/>
    </source>
</evidence>
<dbReference type="RefSeq" id="WP_307409573.1">
    <property type="nucleotide sequence ID" value="NZ_JAUSTW010000005.1"/>
</dbReference>
<comment type="pathway">
    <text evidence="1 6">Cell wall biogenesis; peptidoglycan biosynthesis.</text>
</comment>
<evidence type="ECO:0000256" key="2">
    <source>
        <dbReference type="ARBA" id="ARBA00022679"/>
    </source>
</evidence>
<feature type="region of interest" description="Disordered" evidence="7">
    <location>
        <begin position="39"/>
        <end position="58"/>
    </location>
</feature>
<evidence type="ECO:0000256" key="5">
    <source>
        <dbReference type="ARBA" id="ARBA00023316"/>
    </source>
</evidence>
<keyword evidence="4 6" id="KW-0573">Peptidoglycan synthesis</keyword>
<keyword evidence="2" id="KW-0808">Transferase</keyword>
<evidence type="ECO:0000256" key="3">
    <source>
        <dbReference type="ARBA" id="ARBA00022960"/>
    </source>
</evidence>
<dbReference type="PROSITE" id="PS52029">
    <property type="entry name" value="LD_TPASE"/>
    <property type="match status" value="1"/>
</dbReference>
<dbReference type="PANTHER" id="PTHR30582">
    <property type="entry name" value="L,D-TRANSPEPTIDASE"/>
    <property type="match status" value="1"/>
</dbReference>
<accession>A0ABT9XXJ6</accession>
<comment type="caution">
    <text evidence="9">The sequence shown here is derived from an EMBL/GenBank/DDBJ whole genome shotgun (WGS) entry which is preliminary data.</text>
</comment>
<dbReference type="Pfam" id="PF03734">
    <property type="entry name" value="YkuD"/>
    <property type="match status" value="1"/>
</dbReference>
<dbReference type="Gene3D" id="2.40.440.10">
    <property type="entry name" value="L,D-transpeptidase catalytic domain-like"/>
    <property type="match status" value="1"/>
</dbReference>
<feature type="active site" description="Nucleophile" evidence="6">
    <location>
        <position position="189"/>
    </location>
</feature>
<evidence type="ECO:0000256" key="1">
    <source>
        <dbReference type="ARBA" id="ARBA00004752"/>
    </source>
</evidence>
<protein>
    <submittedName>
        <fullName evidence="9">Lipoprotein-anchoring transpeptidase ErfK/SrfK</fullName>
    </submittedName>
</protein>
<proteinExistence type="predicted"/>
<dbReference type="PROSITE" id="PS51257">
    <property type="entry name" value="PROKAR_LIPOPROTEIN"/>
    <property type="match status" value="1"/>
</dbReference>
<feature type="compositionally biased region" description="Polar residues" evidence="7">
    <location>
        <begin position="41"/>
        <end position="58"/>
    </location>
</feature>
<dbReference type="PANTHER" id="PTHR30582:SF2">
    <property type="entry name" value="L,D-TRANSPEPTIDASE YCIB-RELATED"/>
    <property type="match status" value="1"/>
</dbReference>
<evidence type="ECO:0000313" key="9">
    <source>
        <dbReference type="EMBL" id="MDQ0200071.1"/>
    </source>
</evidence>
<sequence>MNKLLQLFRIGLGLLLGSIIFLSGCSNPYLPLNKKAEAPMKNTSTKPSPNKNISSNQQIKNDNKVKAVNWLMPTGGAYPVIGPNDPIWIKVSKEKQRVYIMKGNEITYTMIASTGLDTSPDTSTPVGTFYIQKERGTSFYNANEKEGAKYWVSWKNHGEFLFHSVATDKNGNVIQSEAMKLGHKASHGCVRLAVPDAKWIYDNIRYNTKVVIES</sequence>
<feature type="active site" description="Proton donor/acceptor" evidence="6">
    <location>
        <position position="163"/>
    </location>
</feature>
<keyword evidence="3 6" id="KW-0133">Cell shape</keyword>